<dbReference type="InParanoid" id="A0A4W6G461"/>
<dbReference type="SUPFAM" id="SSF54534">
    <property type="entry name" value="FKBP-like"/>
    <property type="match status" value="1"/>
</dbReference>
<dbReference type="InterPro" id="IPR046357">
    <property type="entry name" value="PPIase_dom_sf"/>
</dbReference>
<dbReference type="Ensembl" id="ENSLCAT00010059921.1">
    <property type="protein sequence ID" value="ENSLCAP00010058325.1"/>
    <property type="gene ID" value="ENSLCAG00010027194.1"/>
</dbReference>
<evidence type="ECO:0000259" key="2">
    <source>
        <dbReference type="PROSITE" id="PS50059"/>
    </source>
</evidence>
<reference evidence="3" key="3">
    <citation type="submission" date="2025-09" db="UniProtKB">
        <authorList>
            <consortium name="Ensembl"/>
        </authorList>
    </citation>
    <scope>IDENTIFICATION</scope>
</reference>
<name>A0A4W6G461_LATCA</name>
<keyword evidence="4" id="KW-1185">Reference proteome</keyword>
<keyword evidence="1" id="KW-0697">Rotamase</keyword>
<feature type="domain" description="PPIase FKBP-type" evidence="2">
    <location>
        <begin position="1"/>
        <end position="70"/>
    </location>
</feature>
<dbReference type="AlphaFoldDB" id="A0A4W6G461"/>
<comment type="catalytic activity">
    <reaction evidence="1">
        <text>[protein]-peptidylproline (omega=180) = [protein]-peptidylproline (omega=0)</text>
        <dbReference type="Rhea" id="RHEA:16237"/>
        <dbReference type="Rhea" id="RHEA-COMP:10747"/>
        <dbReference type="Rhea" id="RHEA-COMP:10748"/>
        <dbReference type="ChEBI" id="CHEBI:83833"/>
        <dbReference type="ChEBI" id="CHEBI:83834"/>
        <dbReference type="EC" id="5.2.1.8"/>
    </reaction>
</comment>
<dbReference type="GO" id="GO:0003755">
    <property type="term" value="F:peptidyl-prolyl cis-trans isomerase activity"/>
    <property type="evidence" value="ECO:0007669"/>
    <property type="project" value="UniProtKB-KW"/>
</dbReference>
<dbReference type="Gene3D" id="3.10.50.40">
    <property type="match status" value="1"/>
</dbReference>
<accession>A0A4W6G461</accession>
<keyword evidence="1" id="KW-0413">Isomerase</keyword>
<dbReference type="PANTHER" id="PTHR44927">
    <property type="entry name" value="FK506-BINDING PROTEIN 15"/>
    <property type="match status" value="1"/>
</dbReference>
<dbReference type="InterPro" id="IPR001179">
    <property type="entry name" value="PPIase_FKBP_dom"/>
</dbReference>
<sequence length="84" mass="9597">RIEKNKKYENNLFFFFITSQGWEEGMIGMKKAGRRLVIIPPNLAYGSKGVPNCVPANSTLIFEAELRRVTSTEQFLSSLHHLLL</sequence>
<evidence type="ECO:0000256" key="1">
    <source>
        <dbReference type="PROSITE-ProRule" id="PRU00277"/>
    </source>
</evidence>
<dbReference type="Proteomes" id="UP000314980">
    <property type="component" value="Unassembled WGS sequence"/>
</dbReference>
<dbReference type="PROSITE" id="PS50059">
    <property type="entry name" value="FKBP_PPIASE"/>
    <property type="match status" value="1"/>
</dbReference>
<protein>
    <recommendedName>
        <fullName evidence="1">peptidylprolyl isomerase</fullName>
        <ecNumber evidence="1">5.2.1.8</ecNumber>
    </recommendedName>
</protein>
<evidence type="ECO:0000313" key="3">
    <source>
        <dbReference type="Ensembl" id="ENSLCAP00010058325.1"/>
    </source>
</evidence>
<dbReference type="EC" id="5.2.1.8" evidence="1"/>
<reference evidence="4" key="1">
    <citation type="submission" date="2015-09" db="EMBL/GenBank/DDBJ databases">
        <authorList>
            <person name="Sai Rama Sridatta P."/>
        </authorList>
    </citation>
    <scope>NUCLEOTIDE SEQUENCE [LARGE SCALE GENOMIC DNA]</scope>
</reference>
<evidence type="ECO:0000313" key="4">
    <source>
        <dbReference type="Proteomes" id="UP000314980"/>
    </source>
</evidence>
<dbReference type="STRING" id="8187.ENSLCAP00010058325"/>
<dbReference type="PANTHER" id="PTHR44927:SF1">
    <property type="entry name" value="FK506-BINDING PROTEIN 15"/>
    <property type="match status" value="1"/>
</dbReference>
<organism evidence="3 4">
    <name type="scientific">Lates calcarifer</name>
    <name type="common">Barramundi</name>
    <name type="synonym">Holocentrus calcarifer</name>
    <dbReference type="NCBI Taxonomy" id="8187"/>
    <lineage>
        <taxon>Eukaryota</taxon>
        <taxon>Metazoa</taxon>
        <taxon>Chordata</taxon>
        <taxon>Craniata</taxon>
        <taxon>Vertebrata</taxon>
        <taxon>Euteleostomi</taxon>
        <taxon>Actinopterygii</taxon>
        <taxon>Neopterygii</taxon>
        <taxon>Teleostei</taxon>
        <taxon>Neoteleostei</taxon>
        <taxon>Acanthomorphata</taxon>
        <taxon>Carangaria</taxon>
        <taxon>Carangaria incertae sedis</taxon>
        <taxon>Centropomidae</taxon>
        <taxon>Lates</taxon>
    </lineage>
</organism>
<dbReference type="GO" id="GO:0030426">
    <property type="term" value="C:growth cone"/>
    <property type="evidence" value="ECO:0007669"/>
    <property type="project" value="TreeGrafter"/>
</dbReference>
<proteinExistence type="predicted"/>
<dbReference type="Pfam" id="PF00254">
    <property type="entry name" value="FKBP_C"/>
    <property type="match status" value="1"/>
</dbReference>
<reference evidence="3" key="2">
    <citation type="submission" date="2025-08" db="UniProtKB">
        <authorList>
            <consortium name="Ensembl"/>
        </authorList>
    </citation>
    <scope>IDENTIFICATION</scope>
</reference>